<evidence type="ECO:0000313" key="1">
    <source>
        <dbReference type="EMBL" id="GAA1108925.1"/>
    </source>
</evidence>
<name>A0ABP4EH30_9ACTN</name>
<comment type="caution">
    <text evidence="1">The sequence shown here is derived from an EMBL/GenBank/DDBJ whole genome shotgun (WGS) entry which is preliminary data.</text>
</comment>
<organism evidence="1 2">
    <name type="scientific">Nocardioides dubius</name>
    <dbReference type="NCBI Taxonomy" id="317019"/>
    <lineage>
        <taxon>Bacteria</taxon>
        <taxon>Bacillati</taxon>
        <taxon>Actinomycetota</taxon>
        <taxon>Actinomycetes</taxon>
        <taxon>Propionibacteriales</taxon>
        <taxon>Nocardioidaceae</taxon>
        <taxon>Nocardioides</taxon>
    </lineage>
</organism>
<dbReference type="Proteomes" id="UP001501581">
    <property type="component" value="Unassembled WGS sequence"/>
</dbReference>
<dbReference type="EMBL" id="BAAALG010000011">
    <property type="protein sequence ID" value="GAA1108925.1"/>
    <property type="molecule type" value="Genomic_DNA"/>
</dbReference>
<evidence type="ECO:0000313" key="2">
    <source>
        <dbReference type="Proteomes" id="UP001501581"/>
    </source>
</evidence>
<reference evidence="2" key="1">
    <citation type="journal article" date="2019" name="Int. J. Syst. Evol. Microbiol.">
        <title>The Global Catalogue of Microorganisms (GCM) 10K type strain sequencing project: providing services to taxonomists for standard genome sequencing and annotation.</title>
        <authorList>
            <consortium name="The Broad Institute Genomics Platform"/>
            <consortium name="The Broad Institute Genome Sequencing Center for Infectious Disease"/>
            <person name="Wu L."/>
            <person name="Ma J."/>
        </authorList>
    </citation>
    <scope>NUCLEOTIDE SEQUENCE [LARGE SCALE GENOMIC DNA]</scope>
    <source>
        <strain evidence="2">JCM 13008</strain>
    </source>
</reference>
<protein>
    <recommendedName>
        <fullName evidence="3">Transcriptional regulator, AbiEi antitoxin, Type IV TA system</fullName>
    </recommendedName>
</protein>
<gene>
    <name evidence="1" type="ORF">GCM10009668_31540</name>
</gene>
<evidence type="ECO:0008006" key="3">
    <source>
        <dbReference type="Google" id="ProtNLM"/>
    </source>
</evidence>
<keyword evidence="2" id="KW-1185">Reference proteome</keyword>
<sequence length="197" mass="22063">MSRVTSTALGLLAMLPDTFRYTEARERLNERQFRSLIESGQINAISRGLYRKADSIGDDDLLEIAVKAPMATICLRSALSRHGLIDDIPAEYDIAIPRGSWMPEANAPVRWRQFDKATFKLGRDQLALDDDHSIGIYSAERSVIDAFRLRHLDGADLANDALKQWLRQGGQPSELLRLSSSFPRAASAIRRALEILL</sequence>
<dbReference type="RefSeq" id="WP_343995778.1">
    <property type="nucleotide sequence ID" value="NZ_BAAALG010000011.1"/>
</dbReference>
<accession>A0ABP4EH30</accession>
<proteinExistence type="predicted"/>